<reference evidence="1 2" key="1">
    <citation type="submission" date="2023-09" db="EMBL/GenBank/DDBJ databases">
        <title>Thalassobella suaedae gen. nov., sp. nov., a marine bacterium of the family Flavobacteriaceae isolated from a halophyte Suaeda japonica.</title>
        <authorList>
            <person name="Lee S.Y."/>
            <person name="Hwang C.Y."/>
        </authorList>
    </citation>
    <scope>NUCLEOTIDE SEQUENCE [LARGE SCALE GENOMIC DNA]</scope>
    <source>
        <strain evidence="1 2">HL-DH14</strain>
    </source>
</reference>
<dbReference type="Proteomes" id="UP001302806">
    <property type="component" value="Chromosome"/>
</dbReference>
<name>A0ABY9XV78_9FLAO</name>
<dbReference type="RefSeq" id="WP_415866216.1">
    <property type="nucleotide sequence ID" value="NZ_CP134537.1"/>
</dbReference>
<evidence type="ECO:0000313" key="1">
    <source>
        <dbReference type="EMBL" id="WNH09849.1"/>
    </source>
</evidence>
<dbReference type="EMBL" id="CP134537">
    <property type="protein sequence ID" value="WNH09849.1"/>
    <property type="molecule type" value="Genomic_DNA"/>
</dbReference>
<proteinExistence type="predicted"/>
<organism evidence="1 2">
    <name type="scientific">Thalassobellus suaedae</name>
    <dbReference type="NCBI Taxonomy" id="3074124"/>
    <lineage>
        <taxon>Bacteria</taxon>
        <taxon>Pseudomonadati</taxon>
        <taxon>Bacteroidota</taxon>
        <taxon>Flavobacteriia</taxon>
        <taxon>Flavobacteriales</taxon>
        <taxon>Flavobacteriaceae</taxon>
        <taxon>Thalassobellus</taxon>
    </lineage>
</organism>
<sequence length="86" mass="10108">MARMGGWSILDYALNFSETPCDWLQLGYASYLSSYTLINTGTEASNLWLLVFRKRKQWRHGLSIQSLKKWRNLAQEQNEPKRLLTL</sequence>
<protein>
    <submittedName>
        <fullName evidence="1">Uncharacterized protein</fullName>
    </submittedName>
</protein>
<gene>
    <name evidence="1" type="ORF">RHP51_03845</name>
</gene>
<evidence type="ECO:0000313" key="2">
    <source>
        <dbReference type="Proteomes" id="UP001302806"/>
    </source>
</evidence>
<accession>A0ABY9XV78</accession>